<feature type="transmembrane region" description="Helical" evidence="7">
    <location>
        <begin position="272"/>
        <end position="292"/>
    </location>
</feature>
<evidence type="ECO:0000256" key="2">
    <source>
        <dbReference type="ARBA" id="ARBA00022448"/>
    </source>
</evidence>
<keyword evidence="5 7" id="KW-0472">Membrane</keyword>
<feature type="transmembrane region" description="Helical" evidence="7">
    <location>
        <begin position="353"/>
        <end position="379"/>
    </location>
</feature>
<evidence type="ECO:0000313" key="9">
    <source>
        <dbReference type="Proteomes" id="UP000016928"/>
    </source>
</evidence>
<keyword evidence="3 7" id="KW-0812">Transmembrane</keyword>
<dbReference type="EMBL" id="KB730496">
    <property type="protein sequence ID" value="ENH65260.1"/>
    <property type="molecule type" value="Genomic_DNA"/>
</dbReference>
<dbReference type="PANTHER" id="PTHR45649">
    <property type="entry name" value="AMINO-ACID PERMEASE BAT1"/>
    <property type="match status" value="1"/>
</dbReference>
<feature type="transmembrane region" description="Helical" evidence="7">
    <location>
        <begin position="196"/>
        <end position="221"/>
    </location>
</feature>
<dbReference type="AlphaFoldDB" id="N4U5L4"/>
<feature type="transmembrane region" description="Helical" evidence="7">
    <location>
        <begin position="118"/>
        <end position="138"/>
    </location>
</feature>
<dbReference type="PANTHER" id="PTHR45649:SF14">
    <property type="entry name" value="GABA PERMEASE"/>
    <property type="match status" value="1"/>
</dbReference>
<feature type="transmembrane region" description="Helical" evidence="7">
    <location>
        <begin position="451"/>
        <end position="471"/>
    </location>
</feature>
<name>N4U5L4_FUSC1</name>
<accession>N4U5L4</accession>
<dbReference type="Pfam" id="PF13520">
    <property type="entry name" value="AA_permease_2"/>
    <property type="match status" value="1"/>
</dbReference>
<dbReference type="Gene3D" id="1.20.1740.10">
    <property type="entry name" value="Amino acid/polyamine transporter I"/>
    <property type="match status" value="1"/>
</dbReference>
<dbReference type="InterPro" id="IPR002293">
    <property type="entry name" value="AA/rel_permease1"/>
</dbReference>
<protein>
    <submittedName>
        <fullName evidence="8">Choline transport protein</fullName>
    </submittedName>
</protein>
<evidence type="ECO:0000313" key="8">
    <source>
        <dbReference type="EMBL" id="ENH65260.1"/>
    </source>
</evidence>
<dbReference type="GO" id="GO:0022857">
    <property type="term" value="F:transmembrane transporter activity"/>
    <property type="evidence" value="ECO:0007669"/>
    <property type="project" value="InterPro"/>
</dbReference>
<keyword evidence="4 7" id="KW-1133">Transmembrane helix</keyword>
<dbReference type="GO" id="GO:0016020">
    <property type="term" value="C:membrane"/>
    <property type="evidence" value="ECO:0007669"/>
    <property type="project" value="UniProtKB-SubCell"/>
</dbReference>
<organism evidence="8 9">
    <name type="scientific">Fusarium oxysporum f. sp. cubense (strain race 1)</name>
    <name type="common">Panama disease fungus</name>
    <dbReference type="NCBI Taxonomy" id="1229664"/>
    <lineage>
        <taxon>Eukaryota</taxon>
        <taxon>Fungi</taxon>
        <taxon>Dikarya</taxon>
        <taxon>Ascomycota</taxon>
        <taxon>Pezizomycotina</taxon>
        <taxon>Sordariomycetes</taxon>
        <taxon>Hypocreomycetidae</taxon>
        <taxon>Hypocreales</taxon>
        <taxon>Nectriaceae</taxon>
        <taxon>Fusarium</taxon>
        <taxon>Fusarium oxysporum species complex</taxon>
    </lineage>
</organism>
<feature type="region of interest" description="Disordered" evidence="6">
    <location>
        <begin position="596"/>
        <end position="616"/>
    </location>
</feature>
<evidence type="ECO:0000256" key="7">
    <source>
        <dbReference type="SAM" id="Phobius"/>
    </source>
</evidence>
<reference evidence="9" key="2">
    <citation type="journal article" date="2014" name="PLoS ONE">
        <title>Genome and Transcriptome Analysis of the Fungal Pathogen Fusarium oxysporum f. sp. cubense Causing Banana Vascular Wilt Disease.</title>
        <authorList>
            <person name="Guo L."/>
            <person name="Han L."/>
            <person name="Yang L."/>
            <person name="Zeng H."/>
            <person name="Fan D."/>
            <person name="Zhu Y."/>
            <person name="Feng Y."/>
            <person name="Wang G."/>
            <person name="Peng C."/>
            <person name="Jiang X."/>
            <person name="Zhou D."/>
            <person name="Ni P."/>
            <person name="Liang C."/>
            <person name="Liu L."/>
            <person name="Wang J."/>
            <person name="Mao C."/>
            <person name="Fang X."/>
            <person name="Peng M."/>
            <person name="Huang J."/>
        </authorList>
    </citation>
    <scope>NUCLEOTIDE SEQUENCE [LARGE SCALE GENOMIC DNA]</scope>
    <source>
        <strain evidence="9">race 1</strain>
    </source>
</reference>
<dbReference type="OMA" id="TYLMFVA"/>
<feature type="transmembrane region" description="Helical" evidence="7">
    <location>
        <begin position="522"/>
        <end position="544"/>
    </location>
</feature>
<dbReference type="STRING" id="1229664.N4U5L4"/>
<feature type="transmembrane region" description="Helical" evidence="7">
    <location>
        <begin position="241"/>
        <end position="265"/>
    </location>
</feature>
<feature type="transmembrane region" description="Helical" evidence="7">
    <location>
        <begin position="399"/>
        <end position="420"/>
    </location>
</feature>
<dbReference type="Proteomes" id="UP000016928">
    <property type="component" value="Unassembled WGS sequence"/>
</dbReference>
<feature type="transmembrane region" description="Helical" evidence="7">
    <location>
        <begin position="477"/>
        <end position="501"/>
    </location>
</feature>
<dbReference type="HOGENOM" id="CLU_004495_2_0_1"/>
<evidence type="ECO:0000256" key="1">
    <source>
        <dbReference type="ARBA" id="ARBA00004141"/>
    </source>
</evidence>
<evidence type="ECO:0000256" key="5">
    <source>
        <dbReference type="ARBA" id="ARBA00023136"/>
    </source>
</evidence>
<dbReference type="OrthoDB" id="4476201at2759"/>
<feature type="transmembrane region" description="Helical" evidence="7">
    <location>
        <begin position="556"/>
        <end position="574"/>
    </location>
</feature>
<gene>
    <name evidence="8" type="ORF">FOC1_g10005790</name>
</gene>
<feature type="transmembrane region" description="Helical" evidence="7">
    <location>
        <begin position="150"/>
        <end position="175"/>
    </location>
</feature>
<feature type="transmembrane region" description="Helical" evidence="7">
    <location>
        <begin position="312"/>
        <end position="332"/>
    </location>
</feature>
<sequence length="616" mass="66573">MALDPVKHNHKKDQDILVAHAGAWTQDASSSPSKSVHEDLGSLRTSMLELIDEYVPVYPALFPKLLLTAFGLAHHLINFPRNAEAEGSLPANWAPVAKSMASDAPVQEGHLQKRFSKITMIGMAFAILNTWISLAGSIGLVMPSGGSVSFVYGFIFCVLCNICLAASVGELASLYPTAGGQYHYSFALSSKKWKGINSFLVGWTNIAGWLTLNTTAAYFGARFLAAAAVVGSGGSYEITQWGTYLMFVAVSIVGVFLNIFAYPILNRWNEGALYWSLLSVIVISIVLLATSPKTDAEFVFTNFSNTTGWSDGTAWMLGLLQSALSFIGWDAVAHMTEEMPRPSKDAPQAMVAAVLVGGTTGIFFIIVMLFCFVDLDLLLASPTQSPLTEMILQATNSRAAATVLTVAVALCFVNGANGCVTSGSRLIWAMARDDGTPFSRYLSHLHPKLNVPVRAIVVQAVFNLLFGLLYLGPEVAFNAYIASCTLFLNLSYAAPVLILLIRGRQMVLSQPPEFSLGRVKGYIANYTAVIFVAVTSVFFCFPPAIPINVSTMNLDYVTAVLGIFIVFVTVLWLGKRKSYEGPKLECILGEELPVTDTVSQRGPKEISSSSTSKHDE</sequence>
<reference evidence="9" key="1">
    <citation type="submission" date="2012-09" db="EMBL/GenBank/DDBJ databases">
        <title>Genome sequencing and comparative transcriptomics of race 1 and race 4 of banana pathogen: Fusarium oxysporum f. sp. cubense.</title>
        <authorList>
            <person name="Fang X."/>
            <person name="Huang J."/>
        </authorList>
    </citation>
    <scope>NUCLEOTIDE SEQUENCE [LARGE SCALE GENOMIC DNA]</scope>
    <source>
        <strain evidence="9">race 1</strain>
    </source>
</reference>
<keyword evidence="2" id="KW-0813">Transport</keyword>
<evidence type="ECO:0000256" key="4">
    <source>
        <dbReference type="ARBA" id="ARBA00022989"/>
    </source>
</evidence>
<evidence type="ECO:0000256" key="3">
    <source>
        <dbReference type="ARBA" id="ARBA00022692"/>
    </source>
</evidence>
<proteinExistence type="predicted"/>
<evidence type="ECO:0000256" key="6">
    <source>
        <dbReference type="SAM" id="MobiDB-lite"/>
    </source>
</evidence>
<dbReference type="VEuPathDB" id="FungiDB:FOC1_g10005790"/>
<comment type="subcellular location">
    <subcellularLocation>
        <location evidence="1">Membrane</location>
        <topology evidence="1">Multi-pass membrane protein</topology>
    </subcellularLocation>
</comment>